<dbReference type="Gene3D" id="2.115.10.20">
    <property type="entry name" value="Glycosyl hydrolase domain, family 43"/>
    <property type="match status" value="1"/>
</dbReference>
<organism evidence="1">
    <name type="scientific">Pseudomonas sp. Hg7Tf</name>
    <dbReference type="NCBI Taxonomy" id="3236988"/>
    <lineage>
        <taxon>Bacteria</taxon>
        <taxon>Pseudomonadati</taxon>
        <taxon>Pseudomonadota</taxon>
        <taxon>Gammaproteobacteria</taxon>
        <taxon>Pseudomonadales</taxon>
        <taxon>Pseudomonadaceae</taxon>
        <taxon>Pseudomonas</taxon>
    </lineage>
</organism>
<protein>
    <recommendedName>
        <fullName evidence="2">Exo-alpha-sialidase</fullName>
    </recommendedName>
</protein>
<dbReference type="SUPFAM" id="SSF75005">
    <property type="entry name" value="Arabinanase/levansucrase/invertase"/>
    <property type="match status" value="1"/>
</dbReference>
<evidence type="ECO:0008006" key="2">
    <source>
        <dbReference type="Google" id="ProtNLM"/>
    </source>
</evidence>
<dbReference type="AlphaFoldDB" id="A0AB39I5R5"/>
<sequence>MKCWYTYSRSGILSNKFSFSVNMEYPGKIINHKGVLFLFYVAEGNGGTDGGARLMTKVSVADAWSDPVGIEFGTFLHEAMSVFTFKDKLYVLCSGDAPSYDLVTPPRLAEYDELTGAFTVANFSTDYRRGASFVENNGRLYMFYKAPGTTALLWRSTGDMATWSTPRSVKIDGVRDLHPAVEPAVISYHGLIHLIVKSGTQPGWELMRFDGESAWACTRTFIGKDHPSSPGVAIHNGLLKVAFSDTRPNGSRGLDLYAYDGNSLSSPESSFELGAQFQVSMAVQDDYLYVVYRGRS</sequence>
<evidence type="ECO:0000313" key="1">
    <source>
        <dbReference type="EMBL" id="XDK38000.1"/>
    </source>
</evidence>
<accession>A0AB39I5R5</accession>
<proteinExistence type="predicted"/>
<gene>
    <name evidence="1" type="ORF">AB4Y39_04800</name>
</gene>
<name>A0AB39I5R5_9PSED</name>
<dbReference type="EMBL" id="CP162607">
    <property type="protein sequence ID" value="XDK38000.1"/>
    <property type="molecule type" value="Genomic_DNA"/>
</dbReference>
<dbReference type="RefSeq" id="WP_280040860.1">
    <property type="nucleotide sequence ID" value="NZ_CP162607.1"/>
</dbReference>
<reference evidence="1" key="1">
    <citation type="submission" date="2024-07" db="EMBL/GenBank/DDBJ databases">
        <title>Identification and characteristics of a novel species of coltsfoot's symbiotic bacteria.</title>
        <authorList>
            <person name="Juszczyk A."/>
            <person name="Jasielczuk I."/>
            <person name="Gurgul A."/>
            <person name="Rogala M."/>
            <person name="Kowalczyk A."/>
            <person name="Szmatola T."/>
            <person name="Kosecka-Strojek M."/>
            <person name="Arent Z."/>
            <person name="Latowski D."/>
        </authorList>
    </citation>
    <scope>NUCLEOTIDE SEQUENCE</scope>
    <source>
        <strain evidence="1">Hg7Tf</strain>
    </source>
</reference>
<dbReference type="InterPro" id="IPR023296">
    <property type="entry name" value="Glyco_hydro_beta-prop_sf"/>
</dbReference>